<proteinExistence type="predicted"/>
<comment type="caution">
    <text evidence="1">The sequence shown here is derived from an EMBL/GenBank/DDBJ whole genome shotgun (WGS) entry which is preliminary data.</text>
</comment>
<dbReference type="AlphaFoldDB" id="A0A5B0NFK3"/>
<keyword evidence="2" id="KW-1185">Reference proteome</keyword>
<organism evidence="1 2">
    <name type="scientific">Puccinia graminis f. sp. tritici</name>
    <dbReference type="NCBI Taxonomy" id="56615"/>
    <lineage>
        <taxon>Eukaryota</taxon>
        <taxon>Fungi</taxon>
        <taxon>Dikarya</taxon>
        <taxon>Basidiomycota</taxon>
        <taxon>Pucciniomycotina</taxon>
        <taxon>Pucciniomycetes</taxon>
        <taxon>Pucciniales</taxon>
        <taxon>Pucciniaceae</taxon>
        <taxon>Puccinia</taxon>
    </lineage>
</organism>
<reference evidence="1 2" key="1">
    <citation type="submission" date="2019-05" db="EMBL/GenBank/DDBJ databases">
        <title>Emergence of the Ug99 lineage of the wheat stem rust pathogen through somatic hybridization.</title>
        <authorList>
            <person name="Li F."/>
            <person name="Upadhyaya N.M."/>
            <person name="Sperschneider J."/>
            <person name="Matny O."/>
            <person name="Nguyen-Phuc H."/>
            <person name="Mago R."/>
            <person name="Raley C."/>
            <person name="Miller M.E."/>
            <person name="Silverstein K.A.T."/>
            <person name="Henningsen E."/>
            <person name="Hirsch C.D."/>
            <person name="Visser B."/>
            <person name="Pretorius Z.A."/>
            <person name="Steffenson B.J."/>
            <person name="Schwessinger B."/>
            <person name="Dodds P.N."/>
            <person name="Figueroa M."/>
        </authorList>
    </citation>
    <scope>NUCLEOTIDE SEQUENCE [LARGE SCALE GENOMIC DNA]</scope>
    <source>
        <strain evidence="1">21-0</strain>
    </source>
</reference>
<accession>A0A5B0NFK3</accession>
<dbReference type="Proteomes" id="UP000324748">
    <property type="component" value="Unassembled WGS sequence"/>
</dbReference>
<evidence type="ECO:0000313" key="1">
    <source>
        <dbReference type="EMBL" id="KAA1086589.1"/>
    </source>
</evidence>
<protein>
    <submittedName>
        <fullName evidence="1">Uncharacterized protein</fullName>
    </submittedName>
</protein>
<sequence>MLLSLIPSLPIFSCIIPIPAAQFKIWHGPDKKHHDVVYSCTRCYLADGQSGRRRSK</sequence>
<dbReference type="EMBL" id="VSWC01000105">
    <property type="protein sequence ID" value="KAA1086589.1"/>
    <property type="molecule type" value="Genomic_DNA"/>
</dbReference>
<name>A0A5B0NFK3_PUCGR</name>
<evidence type="ECO:0000313" key="2">
    <source>
        <dbReference type="Proteomes" id="UP000324748"/>
    </source>
</evidence>
<gene>
    <name evidence="1" type="ORF">PGT21_004456</name>
</gene>